<name>A0ACC0GBQ9_9ERIC</name>
<proteinExistence type="predicted"/>
<gene>
    <name evidence="1" type="ORF">LOK49_LG10G02374</name>
</gene>
<evidence type="ECO:0000313" key="2">
    <source>
        <dbReference type="Proteomes" id="UP001060215"/>
    </source>
</evidence>
<dbReference type="EMBL" id="CM045767">
    <property type="protein sequence ID" value="KAI7998577.1"/>
    <property type="molecule type" value="Genomic_DNA"/>
</dbReference>
<protein>
    <submittedName>
        <fullName evidence="1">Uncharacterized protein</fullName>
    </submittedName>
</protein>
<comment type="caution">
    <text evidence="1">The sequence shown here is derived from an EMBL/GenBank/DDBJ whole genome shotgun (WGS) entry which is preliminary data.</text>
</comment>
<reference evidence="1 2" key="1">
    <citation type="journal article" date="2022" name="Plant J.">
        <title>Chromosome-level genome of Camellia lanceoleosa provides a valuable resource for understanding genome evolution and self-incompatibility.</title>
        <authorList>
            <person name="Gong W."/>
            <person name="Xiao S."/>
            <person name="Wang L."/>
            <person name="Liao Z."/>
            <person name="Chang Y."/>
            <person name="Mo W."/>
            <person name="Hu G."/>
            <person name="Li W."/>
            <person name="Zhao G."/>
            <person name="Zhu H."/>
            <person name="Hu X."/>
            <person name="Ji K."/>
            <person name="Xiang X."/>
            <person name="Song Q."/>
            <person name="Yuan D."/>
            <person name="Jin S."/>
            <person name="Zhang L."/>
        </authorList>
    </citation>
    <scope>NUCLEOTIDE SEQUENCE [LARGE SCALE GENOMIC DNA]</scope>
    <source>
        <strain evidence="1">SQ_2022a</strain>
    </source>
</reference>
<organism evidence="1 2">
    <name type="scientific">Camellia lanceoleosa</name>
    <dbReference type="NCBI Taxonomy" id="1840588"/>
    <lineage>
        <taxon>Eukaryota</taxon>
        <taxon>Viridiplantae</taxon>
        <taxon>Streptophyta</taxon>
        <taxon>Embryophyta</taxon>
        <taxon>Tracheophyta</taxon>
        <taxon>Spermatophyta</taxon>
        <taxon>Magnoliopsida</taxon>
        <taxon>eudicotyledons</taxon>
        <taxon>Gunneridae</taxon>
        <taxon>Pentapetalae</taxon>
        <taxon>asterids</taxon>
        <taxon>Ericales</taxon>
        <taxon>Theaceae</taxon>
        <taxon>Camellia</taxon>
    </lineage>
</organism>
<accession>A0ACC0GBQ9</accession>
<sequence length="112" mass="12108">MPCLDISTNVCLDGVDTEAFFSEATKVVSSIFGKPESFVMILLKGSVAISFGGNKEPAAFAEIVSMGGINSEVKKKLIVEIGTILQKKLLIERSRFVLKVHDTTAGRKNSKM</sequence>
<evidence type="ECO:0000313" key="1">
    <source>
        <dbReference type="EMBL" id="KAI7998577.1"/>
    </source>
</evidence>
<dbReference type="Proteomes" id="UP001060215">
    <property type="component" value="Chromosome 10"/>
</dbReference>
<keyword evidence="2" id="KW-1185">Reference proteome</keyword>